<protein>
    <recommendedName>
        <fullName evidence="5">Putative pre-16S rRNA nuclease</fullName>
        <ecNumber evidence="5">3.1.-.-</ecNumber>
    </recommendedName>
</protein>
<dbReference type="Gene3D" id="3.30.420.140">
    <property type="entry name" value="YqgF/RNase H-like domain"/>
    <property type="match status" value="1"/>
</dbReference>
<dbReference type="STRING" id="1617427.UZ20_WS6002000857"/>
<dbReference type="GO" id="GO:0004518">
    <property type="term" value="F:nuclease activity"/>
    <property type="evidence" value="ECO:0007669"/>
    <property type="project" value="UniProtKB-KW"/>
</dbReference>
<feature type="domain" description="YqgF/RNase H-like" evidence="6">
    <location>
        <begin position="1"/>
        <end position="100"/>
    </location>
</feature>
<organism evidence="7 8">
    <name type="scientific">candidate division WS6 bacterium OLB21</name>
    <dbReference type="NCBI Taxonomy" id="1617427"/>
    <lineage>
        <taxon>Bacteria</taxon>
        <taxon>Candidatus Dojkabacteria</taxon>
    </lineage>
</organism>
<dbReference type="SMART" id="SM00732">
    <property type="entry name" value="YqgFc"/>
    <property type="match status" value="1"/>
</dbReference>
<dbReference type="CDD" id="cd16964">
    <property type="entry name" value="YqgF"/>
    <property type="match status" value="1"/>
</dbReference>
<dbReference type="PANTHER" id="PTHR33317:SF4">
    <property type="entry name" value="POLYNUCLEOTIDYL TRANSFERASE, RIBONUCLEASE H-LIKE SUPERFAMILY PROTEIN"/>
    <property type="match status" value="1"/>
</dbReference>
<accession>A0A136KG70</accession>
<gene>
    <name evidence="7" type="primary">yrrK</name>
    <name evidence="7" type="ORF">UZ20_WS6002000857</name>
</gene>
<evidence type="ECO:0000256" key="5">
    <source>
        <dbReference type="HAMAP-Rule" id="MF_00651"/>
    </source>
</evidence>
<dbReference type="EC" id="3.1.-.-" evidence="5"/>
<comment type="caution">
    <text evidence="7">The sequence shown here is derived from an EMBL/GenBank/DDBJ whole genome shotgun (WGS) entry which is preliminary data.</text>
</comment>
<dbReference type="InterPro" id="IPR006641">
    <property type="entry name" value="YqgF/RNaseH-like_dom"/>
</dbReference>
<dbReference type="HAMAP" id="MF_00651">
    <property type="entry name" value="Nuclease_YqgF"/>
    <property type="match status" value="1"/>
</dbReference>
<comment type="subcellular location">
    <subcellularLocation>
        <location evidence="5">Cytoplasm</location>
    </subcellularLocation>
</comment>
<dbReference type="GO" id="GO:0000967">
    <property type="term" value="P:rRNA 5'-end processing"/>
    <property type="evidence" value="ECO:0007669"/>
    <property type="project" value="UniProtKB-UniRule"/>
</dbReference>
<evidence type="ECO:0000313" key="8">
    <source>
        <dbReference type="Proteomes" id="UP000070449"/>
    </source>
</evidence>
<dbReference type="AlphaFoldDB" id="A0A136KG70"/>
<evidence type="ECO:0000313" key="7">
    <source>
        <dbReference type="EMBL" id="KXK08328.1"/>
    </source>
</evidence>
<keyword evidence="4 5" id="KW-0378">Hydrolase</keyword>
<dbReference type="InterPro" id="IPR037027">
    <property type="entry name" value="YqgF/RNaseH-like_dom_sf"/>
</dbReference>
<dbReference type="InterPro" id="IPR005227">
    <property type="entry name" value="YqgF"/>
</dbReference>
<evidence type="ECO:0000256" key="1">
    <source>
        <dbReference type="ARBA" id="ARBA00022490"/>
    </source>
</evidence>
<dbReference type="NCBIfam" id="TIGR00250">
    <property type="entry name" value="RNAse_H_YqgF"/>
    <property type="match status" value="1"/>
</dbReference>
<evidence type="ECO:0000256" key="4">
    <source>
        <dbReference type="ARBA" id="ARBA00022801"/>
    </source>
</evidence>
<dbReference type="GO" id="GO:0016788">
    <property type="term" value="F:hydrolase activity, acting on ester bonds"/>
    <property type="evidence" value="ECO:0007669"/>
    <property type="project" value="UniProtKB-UniRule"/>
</dbReference>
<dbReference type="GO" id="GO:0005829">
    <property type="term" value="C:cytosol"/>
    <property type="evidence" value="ECO:0007669"/>
    <property type="project" value="TreeGrafter"/>
</dbReference>
<dbReference type="InterPro" id="IPR012337">
    <property type="entry name" value="RNaseH-like_sf"/>
</dbReference>
<keyword evidence="3 5" id="KW-0540">Nuclease</keyword>
<proteinExistence type="inferred from homology"/>
<reference evidence="7 8" key="1">
    <citation type="submission" date="2015-02" db="EMBL/GenBank/DDBJ databases">
        <title>Improved understanding of the partial-nitritation anammox process through 23 genomes representing the majority of the microbial community.</title>
        <authorList>
            <person name="Speth D.R."/>
            <person name="In T Zandt M."/>
            <person name="Guerrero Cruz S."/>
            <person name="Jetten M.S."/>
            <person name="Dutilh B.E."/>
        </authorList>
    </citation>
    <scope>NUCLEOTIDE SEQUENCE [LARGE SCALE GENOMIC DNA]</scope>
    <source>
        <strain evidence="7">OLB21</strain>
    </source>
</reference>
<name>A0A136KG70_9BACT</name>
<dbReference type="Proteomes" id="UP000070449">
    <property type="component" value="Unassembled WGS sequence"/>
</dbReference>
<dbReference type="SUPFAM" id="SSF53098">
    <property type="entry name" value="Ribonuclease H-like"/>
    <property type="match status" value="1"/>
</dbReference>
<comment type="similarity">
    <text evidence="5">Belongs to the YqgF HJR family.</text>
</comment>
<dbReference type="EMBL" id="JYPD01000025">
    <property type="protein sequence ID" value="KXK08328.1"/>
    <property type="molecule type" value="Genomic_DNA"/>
</dbReference>
<sequence length="131" mass="14662">MTYLSIDYGLSKTGIAVSDEYGIVAKALETIKAKDKSKLLRTLKELISKYKIEVIVLGLPVGYYGDTEQTTLTRGFAEELSKETGLKVILWDESYSSKKAELGARSRKRENSDSEAARIILQEYLDSTDKN</sequence>
<keyword evidence="1 5" id="KW-0963">Cytoplasm</keyword>
<dbReference type="PANTHER" id="PTHR33317">
    <property type="entry name" value="POLYNUCLEOTIDYL TRANSFERASE, RIBONUCLEASE H-LIKE SUPERFAMILY PROTEIN"/>
    <property type="match status" value="1"/>
</dbReference>
<evidence type="ECO:0000256" key="3">
    <source>
        <dbReference type="ARBA" id="ARBA00022722"/>
    </source>
</evidence>
<evidence type="ECO:0000259" key="6">
    <source>
        <dbReference type="SMART" id="SM00732"/>
    </source>
</evidence>
<dbReference type="Pfam" id="PF03652">
    <property type="entry name" value="RuvX"/>
    <property type="match status" value="1"/>
</dbReference>
<keyword evidence="2 5" id="KW-0690">Ribosome biogenesis</keyword>
<comment type="function">
    <text evidence="5">Could be a nuclease involved in processing of the 5'-end of pre-16S rRNA.</text>
</comment>
<evidence type="ECO:0000256" key="2">
    <source>
        <dbReference type="ARBA" id="ARBA00022517"/>
    </source>
</evidence>